<proteinExistence type="predicted"/>
<accession>A0A2U1JZX3</accession>
<evidence type="ECO:0000313" key="1">
    <source>
        <dbReference type="EMBL" id="PWA10494.1"/>
    </source>
</evidence>
<sequence length="282" mass="33312">MNNIFELEQLTHLVLAQYHRWYQVYEVPFTEERIKNQKDILSDDVEISSQLGTTKGKEGLEDRLKVYTGWQNAHHVKHTEVQLLPDGQLSLEADILYQNIRPDNSKYSYTLHYSTELQPRENDLPLFTKLDLKPTGEVKEFIFEDAYPENRVKSFMHYWLYLMENPNSDKFRELLAADFALQLSAGQNITALPEFDEWMKSISSRILTSSHSYNNLKIVDNEDNTFTVFVDFDWKGININNEKMIAETHHEWLLTNNMEERFARMKTMKVTIIKPFQVVTDF</sequence>
<dbReference type="AlphaFoldDB" id="A0A2U1JZX3"/>
<dbReference type="OrthoDB" id="870676at2"/>
<protein>
    <recommendedName>
        <fullName evidence="3">SnoaL-like domain-containing protein</fullName>
    </recommendedName>
</protein>
<evidence type="ECO:0000313" key="2">
    <source>
        <dbReference type="Proteomes" id="UP000245618"/>
    </source>
</evidence>
<name>A0A2U1JZX3_9FLAO</name>
<keyword evidence="2" id="KW-1185">Reference proteome</keyword>
<evidence type="ECO:0008006" key="3">
    <source>
        <dbReference type="Google" id="ProtNLM"/>
    </source>
</evidence>
<dbReference type="EMBL" id="QCZH01000003">
    <property type="protein sequence ID" value="PWA10494.1"/>
    <property type="molecule type" value="Genomic_DNA"/>
</dbReference>
<comment type="caution">
    <text evidence="1">The sequence shown here is derived from an EMBL/GenBank/DDBJ whole genome shotgun (WGS) entry which is preliminary data.</text>
</comment>
<reference evidence="1 2" key="1">
    <citation type="submission" date="2018-04" db="EMBL/GenBank/DDBJ databases">
        <title>Flavobacterium sp. nov., isolated from glacier ice.</title>
        <authorList>
            <person name="Liu Q."/>
            <person name="Xin Y.-H."/>
        </authorList>
    </citation>
    <scope>NUCLEOTIDE SEQUENCE [LARGE SCALE GENOMIC DNA]</scope>
    <source>
        <strain evidence="1 2">LB2P30</strain>
    </source>
</reference>
<gene>
    <name evidence="1" type="ORF">DB891_04490</name>
</gene>
<dbReference type="Proteomes" id="UP000245618">
    <property type="component" value="Unassembled WGS sequence"/>
</dbReference>
<organism evidence="1 2">
    <name type="scientific">Flavobacterium laiguense</name>
    <dbReference type="NCBI Taxonomy" id="2169409"/>
    <lineage>
        <taxon>Bacteria</taxon>
        <taxon>Pseudomonadati</taxon>
        <taxon>Bacteroidota</taxon>
        <taxon>Flavobacteriia</taxon>
        <taxon>Flavobacteriales</taxon>
        <taxon>Flavobacteriaceae</taxon>
        <taxon>Flavobacterium</taxon>
    </lineage>
</organism>